<keyword evidence="6 8" id="KW-0418">Kinase</keyword>
<dbReference type="HOGENOM" id="CLU_782889_0_0_12"/>
<evidence type="ECO:0000256" key="6">
    <source>
        <dbReference type="ARBA" id="ARBA00022777"/>
    </source>
</evidence>
<dbReference type="EMBL" id="CP002868">
    <property type="protein sequence ID" value="AEJ20192.1"/>
    <property type="molecule type" value="Genomic_DNA"/>
</dbReference>
<name>F8EZG9_GRAC1</name>
<sequence>MFEELHVLSVERQLYARLYSCEKPAQIFIILEQAIRQLLPFEGLYIRYKNQYNEDLEQLYGPRGLEAKKAIETEAKDEISDLSWFQFSFGEGHGFQGMLSLVFERQPSPSILCSIERMIQFCSRSLYQYELLQRIANYAKEQELLLRELRHRTHNNLQFMLGIFPYLIGTSEELSTEYKEQLEQRFQGLIHLSSIWDTQSIDAMVSAPSYFISVVRTLRQLWIEGRGSLELSLEIDETLVLSKEMATSMALIVNELITNTLKHSQEMFPIIKLNIEQKETQLLLDYEEITTGYSVVDTVYEQAPLYQPGANRGGEGKGIIKGLVSRVGGSILSDTMPGNMTVYQFSASFPLARD</sequence>
<protein>
    <recommendedName>
        <fullName evidence="2">histidine kinase</fullName>
        <ecNumber evidence="2">2.7.13.3</ecNumber>
    </recommendedName>
</protein>
<keyword evidence="5" id="KW-0547">Nucleotide-binding</keyword>
<reference evidence="9" key="1">
    <citation type="journal article" date="2013" name="Stand. Genomic Sci.">
        <title>Genome sequence of the thermophilic fresh-water bacterium Spirochaeta caldaria type strain (H1(T)), reclassification of Spirochaeta caldaria, Spirochaeta stenostrepta, and Spirochaeta zuelzerae in the genus Treponema as Treponema caldaria comb. nov., Treponema stenostrepta comb. nov., and Treponema zuelzerae comb. nov., and emendation of the genus Treponema.</title>
        <authorList>
            <person name="Abt B."/>
            <person name="Goker M."/>
            <person name="Scheuner C."/>
            <person name="Han C."/>
            <person name="Lu M."/>
            <person name="Misra M."/>
            <person name="Lapidus A."/>
            <person name="Nolan M."/>
            <person name="Lucas S."/>
            <person name="Hammon N."/>
            <person name="Deshpande S."/>
            <person name="Cheng J.F."/>
            <person name="Tapia R."/>
            <person name="Goodwin L.A."/>
            <person name="Pitluck S."/>
            <person name="Liolios K."/>
            <person name="Pagani I."/>
            <person name="Ivanova N."/>
            <person name="Mavromatis K."/>
            <person name="Mikhailova N."/>
            <person name="Huntemann M."/>
            <person name="Pati A."/>
            <person name="Chen A."/>
            <person name="Palaniappan K."/>
            <person name="Land M."/>
            <person name="Hauser L."/>
            <person name="Jeffries C.D."/>
            <person name="Rohde M."/>
            <person name="Spring S."/>
            <person name="Gronow S."/>
            <person name="Detter J.C."/>
            <person name="Bristow J."/>
            <person name="Eisen J.A."/>
            <person name="Markowitz V."/>
            <person name="Hugenholtz P."/>
            <person name="Kyrpides N.C."/>
            <person name="Woyke T."/>
            <person name="Klenk H.P."/>
        </authorList>
    </citation>
    <scope>NUCLEOTIDE SEQUENCE</scope>
    <source>
        <strain evidence="9">ATCC 51460 / DSM 7334 / H1</strain>
    </source>
</reference>
<dbReference type="PANTHER" id="PTHR41523:SF8">
    <property type="entry name" value="ETHYLENE RESPONSE SENSOR PROTEIN"/>
    <property type="match status" value="1"/>
</dbReference>
<evidence type="ECO:0000313" key="9">
    <source>
        <dbReference type="Proteomes" id="UP000000503"/>
    </source>
</evidence>
<dbReference type="KEGG" id="scd:Spica_2065"/>
<keyword evidence="7" id="KW-0067">ATP-binding</keyword>
<evidence type="ECO:0000256" key="7">
    <source>
        <dbReference type="ARBA" id="ARBA00022840"/>
    </source>
</evidence>
<organism evidence="8 9">
    <name type="scientific">Gracilinema caldarium (strain ATCC 51460 / DSM 7334 / H1)</name>
    <name type="common">Treponema caldarium</name>
    <dbReference type="NCBI Taxonomy" id="744872"/>
    <lineage>
        <taxon>Bacteria</taxon>
        <taxon>Pseudomonadati</taxon>
        <taxon>Spirochaetota</taxon>
        <taxon>Spirochaetia</taxon>
        <taxon>Spirochaetales</taxon>
        <taxon>Breznakiellaceae</taxon>
        <taxon>Gracilinema</taxon>
    </lineage>
</organism>
<dbReference type="Gene3D" id="3.30.565.10">
    <property type="entry name" value="Histidine kinase-like ATPase, C-terminal domain"/>
    <property type="match status" value="1"/>
</dbReference>
<dbReference type="GO" id="GO:0005524">
    <property type="term" value="F:ATP binding"/>
    <property type="evidence" value="ECO:0007669"/>
    <property type="project" value="UniProtKB-KW"/>
</dbReference>
<evidence type="ECO:0000256" key="2">
    <source>
        <dbReference type="ARBA" id="ARBA00012438"/>
    </source>
</evidence>
<evidence type="ECO:0000256" key="4">
    <source>
        <dbReference type="ARBA" id="ARBA00022679"/>
    </source>
</evidence>
<keyword evidence="3" id="KW-0597">Phosphoprotein</keyword>
<dbReference type="InterPro" id="IPR036890">
    <property type="entry name" value="HATPase_C_sf"/>
</dbReference>
<keyword evidence="4" id="KW-0808">Transferase</keyword>
<dbReference type="EC" id="2.7.13.3" evidence="2"/>
<dbReference type="PANTHER" id="PTHR41523">
    <property type="entry name" value="TWO-COMPONENT SYSTEM SENSOR PROTEIN"/>
    <property type="match status" value="1"/>
</dbReference>
<evidence type="ECO:0000256" key="3">
    <source>
        <dbReference type="ARBA" id="ARBA00022553"/>
    </source>
</evidence>
<gene>
    <name evidence="8" type="ordered locus">Spica_2065</name>
</gene>
<evidence type="ECO:0000256" key="5">
    <source>
        <dbReference type="ARBA" id="ARBA00022741"/>
    </source>
</evidence>
<dbReference type="STRING" id="744872.Spica_2065"/>
<evidence type="ECO:0000256" key="1">
    <source>
        <dbReference type="ARBA" id="ARBA00000085"/>
    </source>
</evidence>
<keyword evidence="9" id="KW-1185">Reference proteome</keyword>
<accession>F8EZG9</accession>
<dbReference type="AlphaFoldDB" id="F8EZG9"/>
<dbReference type="RefSeq" id="WP_013969481.1">
    <property type="nucleotide sequence ID" value="NC_015732.1"/>
</dbReference>
<evidence type="ECO:0000313" key="8">
    <source>
        <dbReference type="EMBL" id="AEJ20192.1"/>
    </source>
</evidence>
<comment type="catalytic activity">
    <reaction evidence="1">
        <text>ATP + protein L-histidine = ADP + protein N-phospho-L-histidine.</text>
        <dbReference type="EC" id="2.7.13.3"/>
    </reaction>
</comment>
<dbReference type="GO" id="GO:0004673">
    <property type="term" value="F:protein histidine kinase activity"/>
    <property type="evidence" value="ECO:0007669"/>
    <property type="project" value="UniProtKB-EC"/>
</dbReference>
<proteinExistence type="predicted"/>
<dbReference type="OrthoDB" id="9816309at2"/>
<dbReference type="Proteomes" id="UP000000503">
    <property type="component" value="Chromosome"/>
</dbReference>